<organism evidence="6 7">
    <name type="scientific">Cohnella silvisoli</name>
    <dbReference type="NCBI Taxonomy" id="2873699"/>
    <lineage>
        <taxon>Bacteria</taxon>
        <taxon>Bacillati</taxon>
        <taxon>Bacillota</taxon>
        <taxon>Bacilli</taxon>
        <taxon>Bacillales</taxon>
        <taxon>Paenibacillaceae</taxon>
        <taxon>Cohnella</taxon>
    </lineage>
</organism>
<dbReference type="InterPro" id="IPR050490">
    <property type="entry name" value="Bact_solute-bd_prot1"/>
</dbReference>
<dbReference type="RefSeq" id="WP_232188710.1">
    <property type="nucleotide sequence ID" value="NZ_JAIOAP010000016.1"/>
</dbReference>
<gene>
    <name evidence="6" type="ORF">QJS35_25655</name>
</gene>
<dbReference type="CDD" id="cd13585">
    <property type="entry name" value="PBP2_TMBP_like"/>
    <property type="match status" value="1"/>
</dbReference>
<dbReference type="InterPro" id="IPR006059">
    <property type="entry name" value="SBP"/>
</dbReference>
<evidence type="ECO:0000313" key="6">
    <source>
        <dbReference type="EMBL" id="MEQ4485770.1"/>
    </source>
</evidence>
<name>A0ABV1L0E8_9BACL</name>
<evidence type="ECO:0000256" key="4">
    <source>
        <dbReference type="ARBA" id="ARBA00022729"/>
    </source>
</evidence>
<keyword evidence="7" id="KW-1185">Reference proteome</keyword>
<feature type="signal peptide" evidence="5">
    <location>
        <begin position="1"/>
        <end position="18"/>
    </location>
</feature>
<dbReference type="Pfam" id="PF01547">
    <property type="entry name" value="SBP_bac_1"/>
    <property type="match status" value="1"/>
</dbReference>
<comment type="subcellular location">
    <subcellularLocation>
        <location evidence="1">Cell envelope</location>
    </subcellularLocation>
</comment>
<dbReference type="Gene3D" id="3.40.190.10">
    <property type="entry name" value="Periplasmic binding protein-like II"/>
    <property type="match status" value="1"/>
</dbReference>
<sequence>MRKLLFALLALCLTAGLAACSGSSKNGSSKVTLTYAIWDQNYQPAIEQAIRKFEDSHPNIKVKIELTPWSQYWTKLDTGATGGELPDVFWMNQINYVKYAANGIIMPLNDQMEAGQIDASIYPDGVLDYYTNEGKHYGLPFEMSSIGLFYNKKLFDAANLPYPDETWDWDDVRKAAEKLTDPANGVWGIASTMSTEANYYNTIYQNNGFIISEDKKTSGLDRPEAIEGIQFWVDFIAKKQSPSAAQMSETSSEKLFESGKIAMLYDGSWIVKEFADIDYTKENVDVTVLPKGKVSANIVAATAMSLNAKTKHPQEAWELLRYMASREAALIYSSTGSFITAVNGTQEGWVKSVPFFNLQAFIDSATKFPKPFPTSKDTMKWFTLEEEYMLKAWSQEMSVDEMAKQLAQKVNELLAQE</sequence>
<reference evidence="6 7" key="1">
    <citation type="journal article" date="2023" name="Genome Announc.">
        <title>Pan-Genome Analyses of the Genus Cohnella and Proposal of the Novel Species Cohnella silvisoli sp. nov., Isolated from Forest Soil.</title>
        <authorList>
            <person name="Wang C."/>
            <person name="Mao L."/>
            <person name="Bao G."/>
            <person name="Zhu H."/>
        </authorList>
    </citation>
    <scope>NUCLEOTIDE SEQUENCE [LARGE SCALE GENOMIC DNA]</scope>
    <source>
        <strain evidence="6 7">NL03-T5-1</strain>
    </source>
</reference>
<evidence type="ECO:0000256" key="2">
    <source>
        <dbReference type="ARBA" id="ARBA00008520"/>
    </source>
</evidence>
<comment type="similarity">
    <text evidence="2">Belongs to the bacterial solute-binding protein 1 family.</text>
</comment>
<evidence type="ECO:0000256" key="5">
    <source>
        <dbReference type="SAM" id="SignalP"/>
    </source>
</evidence>
<keyword evidence="3" id="KW-0813">Transport</keyword>
<dbReference type="PANTHER" id="PTHR43649:SF31">
    <property type="entry name" value="SN-GLYCEROL-3-PHOSPHATE-BINDING PERIPLASMIC PROTEIN UGPB"/>
    <property type="match status" value="1"/>
</dbReference>
<keyword evidence="4 5" id="KW-0732">Signal</keyword>
<dbReference type="Proteomes" id="UP001493487">
    <property type="component" value="Unassembled WGS sequence"/>
</dbReference>
<evidence type="ECO:0000313" key="7">
    <source>
        <dbReference type="Proteomes" id="UP001493487"/>
    </source>
</evidence>
<comment type="caution">
    <text evidence="6">The sequence shown here is derived from an EMBL/GenBank/DDBJ whole genome shotgun (WGS) entry which is preliminary data.</text>
</comment>
<dbReference type="PROSITE" id="PS51257">
    <property type="entry name" value="PROKAR_LIPOPROTEIN"/>
    <property type="match status" value="1"/>
</dbReference>
<accession>A0ABV1L0E8</accession>
<proteinExistence type="inferred from homology"/>
<dbReference type="PANTHER" id="PTHR43649">
    <property type="entry name" value="ARABINOSE-BINDING PROTEIN-RELATED"/>
    <property type="match status" value="1"/>
</dbReference>
<protein>
    <submittedName>
        <fullName evidence="6">Sugar ABC transporter substrate-binding protein</fullName>
    </submittedName>
</protein>
<evidence type="ECO:0000256" key="1">
    <source>
        <dbReference type="ARBA" id="ARBA00004196"/>
    </source>
</evidence>
<feature type="chain" id="PRO_5046789634" evidence="5">
    <location>
        <begin position="19"/>
        <end position="417"/>
    </location>
</feature>
<dbReference type="SUPFAM" id="SSF53850">
    <property type="entry name" value="Periplasmic binding protein-like II"/>
    <property type="match status" value="1"/>
</dbReference>
<evidence type="ECO:0000256" key="3">
    <source>
        <dbReference type="ARBA" id="ARBA00022448"/>
    </source>
</evidence>
<dbReference type="EMBL" id="JASKHM010000017">
    <property type="protein sequence ID" value="MEQ4485770.1"/>
    <property type="molecule type" value="Genomic_DNA"/>
</dbReference>